<sequence>AKEGGARNQGSTQMRPDRFPPTSGRGPLVEPGGGAVARPQKKWLPPLPPPHGSPIGMMVEMARQPPNLDRLMNEGIAFIIDTFKHQIPQCPLGRLPVMSGRRKAAYDTVDKVMKRLDLIMN</sequence>
<comment type="caution">
    <text evidence="2">The sequence shown here is derived from an EMBL/GenBank/DDBJ whole genome shotgun (WGS) entry which is preliminary data.</text>
</comment>
<feature type="region of interest" description="Disordered" evidence="1">
    <location>
        <begin position="1"/>
        <end position="58"/>
    </location>
</feature>
<organism evidence="2 3">
    <name type="scientific">Porites evermanni</name>
    <dbReference type="NCBI Taxonomy" id="104178"/>
    <lineage>
        <taxon>Eukaryota</taxon>
        <taxon>Metazoa</taxon>
        <taxon>Cnidaria</taxon>
        <taxon>Anthozoa</taxon>
        <taxon>Hexacorallia</taxon>
        <taxon>Scleractinia</taxon>
        <taxon>Fungiina</taxon>
        <taxon>Poritidae</taxon>
        <taxon>Porites</taxon>
    </lineage>
</organism>
<keyword evidence="3" id="KW-1185">Reference proteome</keyword>
<evidence type="ECO:0000313" key="3">
    <source>
        <dbReference type="Proteomes" id="UP001159427"/>
    </source>
</evidence>
<gene>
    <name evidence="2" type="ORF">PEVE_00045112</name>
</gene>
<dbReference type="EMBL" id="CALNXI010000985">
    <property type="protein sequence ID" value="CAH3150033.1"/>
    <property type="molecule type" value="Genomic_DNA"/>
</dbReference>
<proteinExistence type="predicted"/>
<dbReference type="Proteomes" id="UP001159427">
    <property type="component" value="Unassembled WGS sequence"/>
</dbReference>
<evidence type="ECO:0000256" key="1">
    <source>
        <dbReference type="SAM" id="MobiDB-lite"/>
    </source>
</evidence>
<evidence type="ECO:0000313" key="2">
    <source>
        <dbReference type="EMBL" id="CAH3150033.1"/>
    </source>
</evidence>
<reference evidence="2 3" key="1">
    <citation type="submission" date="2022-05" db="EMBL/GenBank/DDBJ databases">
        <authorList>
            <consortium name="Genoscope - CEA"/>
            <person name="William W."/>
        </authorList>
    </citation>
    <scope>NUCLEOTIDE SEQUENCE [LARGE SCALE GENOMIC DNA]</scope>
</reference>
<name>A0ABN8PSL0_9CNID</name>
<feature type="non-terminal residue" evidence="2">
    <location>
        <position position="1"/>
    </location>
</feature>
<accession>A0ABN8PSL0</accession>
<feature type="non-terminal residue" evidence="2">
    <location>
        <position position="121"/>
    </location>
</feature>
<protein>
    <submittedName>
        <fullName evidence="2">Uncharacterized protein</fullName>
    </submittedName>
</protein>